<keyword evidence="2" id="KW-0378">Hydrolase</keyword>
<feature type="domain" description="GH16" evidence="1">
    <location>
        <begin position="464"/>
        <end position="729"/>
    </location>
</feature>
<dbReference type="EMBL" id="JAAAMU010000021">
    <property type="protein sequence ID" value="NBC72641.1"/>
    <property type="molecule type" value="Genomic_DNA"/>
</dbReference>
<dbReference type="Proteomes" id="UP000558113">
    <property type="component" value="Unassembled WGS sequence"/>
</dbReference>
<dbReference type="SUPFAM" id="SSF49899">
    <property type="entry name" value="Concanavalin A-like lectins/glucanases"/>
    <property type="match status" value="1"/>
</dbReference>
<dbReference type="PROSITE" id="PS51762">
    <property type="entry name" value="GH16_2"/>
    <property type="match status" value="1"/>
</dbReference>
<dbReference type="InterPro" id="IPR000772">
    <property type="entry name" value="Ricin_B_lectin"/>
</dbReference>
<reference evidence="2 3" key="1">
    <citation type="submission" date="2020-01" db="EMBL/GenBank/DDBJ databases">
        <title>Paenibacillus soybeanensis sp. nov. isolated from the nodules of soybean (Glycine max(L.) Merr).</title>
        <authorList>
            <person name="Wang H."/>
        </authorList>
    </citation>
    <scope>NUCLEOTIDE SEQUENCE [LARGE SCALE GENOMIC DNA]</scope>
    <source>
        <strain evidence="2 3">DSM 23054</strain>
    </source>
</reference>
<name>A0A7X4YU66_9BACL</name>
<dbReference type="InterPro" id="IPR035992">
    <property type="entry name" value="Ricin_B-like_lectins"/>
</dbReference>
<dbReference type="OrthoDB" id="9761789at2"/>
<dbReference type="CDD" id="cd08023">
    <property type="entry name" value="GH16_laminarinase_like"/>
    <property type="match status" value="1"/>
</dbReference>
<dbReference type="RefSeq" id="WP_161703836.1">
    <property type="nucleotide sequence ID" value="NZ_JAAAMU010000021.1"/>
</dbReference>
<evidence type="ECO:0000313" key="3">
    <source>
        <dbReference type="Proteomes" id="UP000558113"/>
    </source>
</evidence>
<sequence length="729" mass="77141">MRLSGKKAMVKLLLIALLLSVLPIAYGVAEASPLPTGWSNADIGTTGVAGSSDYNTTNGTFTVKGAGSDVWGKNDSFQFASTAMSGDGSIVAKVATMQYTQAWAKTGIMIRNNNTTGSVQFSLFSTMNGLLMVYRNAAGTDAQGVQVGGVFSPVWLKITRAGNVFTGFYSTNGTSWTQIGTPQTIAMGTSTLKGLAVTSTDTTQLNTSTFTDVDGTTTTPPPTGTTYYKLPSRWLSTQYLYDGGTRVNYGTGSGDAYLWSLEDASGGYYRIKNKSTGKYMEISGGAAQVVCSDIASTNTTSHWAINVISGSFVSIKNRSNNGYLNVEDQFGYPTANRTTAPDNNNWWSEQWKLQYDSGPTPPAFYPQNLVSVSSPAYGANVSGNTTVNIVAPGLTTATAKSWLPGGTYGSDSTVATVTLDASGRGSFVFPANSYPHGPISVRITGTNGSVSDTSYLQLYNMGGVTWNEGMPSTAPAQASGMSLVFSDDFNAMPSISSNGSGATYAAHKPGGGDFGLIPFADPTGTGNPFSQVGTYLRIRADANKNTAGLISSLKLDGTGITAQAPAYFEARLIGPSAPGSWPAFWLMTKNTYQGLSVPADELDTIEAYGGGGAGNPNQDYGYWTSSHTWNYTSTVTGGIYQQQPMNTIGGGGGWAMTPHVYGTKITLTDTIYYLDGIEVGRHPTTDLSKTQPMFFMLNLAAGGNGWPMDLSRYNGTIDMYVDYVRVYKQ</sequence>
<dbReference type="Pfam" id="PF14200">
    <property type="entry name" value="RicinB_lectin_2"/>
    <property type="match status" value="1"/>
</dbReference>
<protein>
    <submittedName>
        <fullName evidence="2">Family 16 glycosylhydrolase</fullName>
    </submittedName>
</protein>
<dbReference type="Gene3D" id="2.60.120.200">
    <property type="match status" value="2"/>
</dbReference>
<proteinExistence type="predicted"/>
<dbReference type="InterPro" id="IPR013320">
    <property type="entry name" value="ConA-like_dom_sf"/>
</dbReference>
<dbReference type="Gene3D" id="2.80.10.50">
    <property type="match status" value="1"/>
</dbReference>
<dbReference type="SUPFAM" id="SSF50370">
    <property type="entry name" value="Ricin B-like lectins"/>
    <property type="match status" value="1"/>
</dbReference>
<dbReference type="InterPro" id="IPR000757">
    <property type="entry name" value="Beta-glucanase-like"/>
</dbReference>
<evidence type="ECO:0000313" key="2">
    <source>
        <dbReference type="EMBL" id="NBC72641.1"/>
    </source>
</evidence>
<accession>A0A7X4YU66</accession>
<dbReference type="AlphaFoldDB" id="A0A7X4YU66"/>
<gene>
    <name evidence="2" type="ORF">GT003_26955</name>
</gene>
<keyword evidence="3" id="KW-1185">Reference proteome</keyword>
<dbReference type="GO" id="GO:0004553">
    <property type="term" value="F:hydrolase activity, hydrolyzing O-glycosyl compounds"/>
    <property type="evidence" value="ECO:0007669"/>
    <property type="project" value="InterPro"/>
</dbReference>
<evidence type="ECO:0000259" key="1">
    <source>
        <dbReference type="PROSITE" id="PS51762"/>
    </source>
</evidence>
<comment type="caution">
    <text evidence="2">The sequence shown here is derived from an EMBL/GenBank/DDBJ whole genome shotgun (WGS) entry which is preliminary data.</text>
</comment>
<organism evidence="2 3">
    <name type="scientific">Paenibacillus sacheonensis</name>
    <dbReference type="NCBI Taxonomy" id="742054"/>
    <lineage>
        <taxon>Bacteria</taxon>
        <taxon>Bacillati</taxon>
        <taxon>Bacillota</taxon>
        <taxon>Bacilli</taxon>
        <taxon>Bacillales</taxon>
        <taxon>Paenibacillaceae</taxon>
        <taxon>Paenibacillus</taxon>
    </lineage>
</organism>
<dbReference type="CDD" id="cd23432">
    <property type="entry name" value="beta-trefoil_Ricin_EndoBetaGal-like"/>
    <property type="match status" value="1"/>
</dbReference>
<dbReference type="GO" id="GO:0005975">
    <property type="term" value="P:carbohydrate metabolic process"/>
    <property type="evidence" value="ECO:0007669"/>
    <property type="project" value="InterPro"/>
</dbReference>